<evidence type="ECO:0000313" key="2">
    <source>
        <dbReference type="EMBL" id="MBD3870419.1"/>
    </source>
</evidence>
<organism evidence="2 3">
    <name type="scientific">Candidatus Sulfomarinibacter kjeldsenii</name>
    <dbReference type="NCBI Taxonomy" id="2885994"/>
    <lineage>
        <taxon>Bacteria</taxon>
        <taxon>Pseudomonadati</taxon>
        <taxon>Acidobacteriota</taxon>
        <taxon>Thermoanaerobaculia</taxon>
        <taxon>Thermoanaerobaculales</taxon>
        <taxon>Candidatus Sulfomarinibacteraceae</taxon>
        <taxon>Candidatus Sulfomarinibacter</taxon>
    </lineage>
</organism>
<protein>
    <submittedName>
        <fullName evidence="2">Uncharacterized protein</fullName>
    </submittedName>
</protein>
<keyword evidence="1" id="KW-0472">Membrane</keyword>
<dbReference type="Proteomes" id="UP000598633">
    <property type="component" value="Unassembled WGS sequence"/>
</dbReference>
<dbReference type="NCBIfam" id="NF041730">
    <property type="entry name" value="XrtH_assoc"/>
    <property type="match status" value="1"/>
</dbReference>
<proteinExistence type="predicted"/>
<keyword evidence="1" id="KW-1133">Transmembrane helix</keyword>
<feature type="transmembrane region" description="Helical" evidence="1">
    <location>
        <begin position="107"/>
        <end position="126"/>
    </location>
</feature>
<dbReference type="InterPro" id="IPR049823">
    <property type="entry name" value="XrtH_assoc"/>
</dbReference>
<accession>A0A8J6Y8H7</accession>
<keyword evidence="1" id="KW-0812">Transmembrane</keyword>
<dbReference type="AlphaFoldDB" id="A0A8J6Y8H7"/>
<sequence>MKDATQVFLRRLPLTLIAAVAIWLALRPAIDTVVAGFAQTLIRSFEYPRVTRLVVEDHRVQMRRTDLRTDSKVPSVSMNEINFNTIVLLALYLALPNPFSKRQLERLFMGWCVLCLTQSINLLFHVKALYAMGLGEWSQHNYSDLARNVFGFGRYFTDLPGRFSFPFLIWMGFNWEVVMKMLGIQQEEKLKRKPASKQKKMK</sequence>
<evidence type="ECO:0000313" key="3">
    <source>
        <dbReference type="Proteomes" id="UP000598633"/>
    </source>
</evidence>
<feature type="transmembrane region" description="Helical" evidence="1">
    <location>
        <begin position="163"/>
        <end position="183"/>
    </location>
</feature>
<gene>
    <name evidence="2" type="ORF">IFJ97_03540</name>
</gene>
<feature type="transmembrane region" description="Helical" evidence="1">
    <location>
        <begin position="76"/>
        <end position="95"/>
    </location>
</feature>
<dbReference type="EMBL" id="JACXWA010000061">
    <property type="protein sequence ID" value="MBD3870419.1"/>
    <property type="molecule type" value="Genomic_DNA"/>
</dbReference>
<comment type="caution">
    <text evidence="2">The sequence shown here is derived from an EMBL/GenBank/DDBJ whole genome shotgun (WGS) entry which is preliminary data.</text>
</comment>
<name>A0A8J6Y8H7_9BACT</name>
<feature type="transmembrane region" description="Helical" evidence="1">
    <location>
        <begin position="12"/>
        <end position="30"/>
    </location>
</feature>
<reference evidence="2 3" key="1">
    <citation type="submission" date="2020-08" db="EMBL/GenBank/DDBJ databases">
        <title>Acidobacteriota in marine sediments use diverse sulfur dissimilation pathways.</title>
        <authorList>
            <person name="Wasmund K."/>
        </authorList>
    </citation>
    <scope>NUCLEOTIDE SEQUENCE [LARGE SCALE GENOMIC DNA]</scope>
    <source>
        <strain evidence="2">MAG AM3-A</strain>
    </source>
</reference>
<evidence type="ECO:0000256" key="1">
    <source>
        <dbReference type="SAM" id="Phobius"/>
    </source>
</evidence>